<evidence type="ECO:0000259" key="1">
    <source>
        <dbReference type="Pfam" id="PF01225"/>
    </source>
</evidence>
<dbReference type="Gene3D" id="3.90.190.20">
    <property type="entry name" value="Mur ligase, C-terminal domain"/>
    <property type="match status" value="1"/>
</dbReference>
<dbReference type="Gene3D" id="3.40.50.720">
    <property type="entry name" value="NAD(P)-binding Rossmann-like Domain"/>
    <property type="match status" value="1"/>
</dbReference>
<keyword evidence="2" id="KW-0436">Ligase</keyword>
<dbReference type="InterPro" id="IPR000713">
    <property type="entry name" value="Mur_ligase_N"/>
</dbReference>
<proteinExistence type="predicted"/>
<dbReference type="EMBL" id="BMAW01063361">
    <property type="protein sequence ID" value="GFT39944.1"/>
    <property type="molecule type" value="Genomic_DNA"/>
</dbReference>
<accession>A0A8X6TSM7</accession>
<dbReference type="InterPro" id="IPR036615">
    <property type="entry name" value="Mur_ligase_C_dom_sf"/>
</dbReference>
<dbReference type="PANTHER" id="PTHR43445">
    <property type="entry name" value="UDP-N-ACETYLMURAMATE--L-ALANINE LIGASE-RELATED"/>
    <property type="match status" value="1"/>
</dbReference>
<protein>
    <submittedName>
        <fullName evidence="2">UDP-N-acetylmuramate--L-alanine ligase</fullName>
    </submittedName>
</protein>
<name>A0A8X6TSM7_NEPPI</name>
<dbReference type="AlphaFoldDB" id="A0A8X6TSM7"/>
<dbReference type="GO" id="GO:0016881">
    <property type="term" value="F:acid-amino acid ligase activity"/>
    <property type="evidence" value="ECO:0007669"/>
    <property type="project" value="InterPro"/>
</dbReference>
<evidence type="ECO:0000313" key="2">
    <source>
        <dbReference type="EMBL" id="GFT39944.1"/>
    </source>
</evidence>
<dbReference type="Pfam" id="PF01225">
    <property type="entry name" value="Mur_ligase"/>
    <property type="match status" value="1"/>
</dbReference>
<organism evidence="2 3">
    <name type="scientific">Nephila pilipes</name>
    <name type="common">Giant wood spider</name>
    <name type="synonym">Nephila maculata</name>
    <dbReference type="NCBI Taxonomy" id="299642"/>
    <lineage>
        <taxon>Eukaryota</taxon>
        <taxon>Metazoa</taxon>
        <taxon>Ecdysozoa</taxon>
        <taxon>Arthropoda</taxon>
        <taxon>Chelicerata</taxon>
        <taxon>Arachnida</taxon>
        <taxon>Araneae</taxon>
        <taxon>Araneomorphae</taxon>
        <taxon>Entelegynae</taxon>
        <taxon>Araneoidea</taxon>
        <taxon>Nephilidae</taxon>
        <taxon>Nephila</taxon>
    </lineage>
</organism>
<reference evidence="2" key="1">
    <citation type="submission" date="2020-08" db="EMBL/GenBank/DDBJ databases">
        <title>Multicomponent nature underlies the extraordinary mechanical properties of spider dragline silk.</title>
        <authorList>
            <person name="Kono N."/>
            <person name="Nakamura H."/>
            <person name="Mori M."/>
            <person name="Yoshida Y."/>
            <person name="Ohtoshi R."/>
            <person name="Malay A.D."/>
            <person name="Moran D.A.P."/>
            <person name="Tomita M."/>
            <person name="Numata K."/>
            <person name="Arakawa K."/>
        </authorList>
    </citation>
    <scope>NUCLEOTIDE SEQUENCE</scope>
</reference>
<sequence>MSAIAEILHNSNYKVQGSDAQSNDNINKLQKLGIEVYIGHNANNISQAQIVVHSSAIESDNVELIAAKNNNKTVLHRSDILAEIMKAVKLVNYAHHPNEIYATLTAARSITKGKVIGIIEPLRFARIRNFFDEFIRIFMMFDYVILTPVHPPEDKPIPGCGIDDIQKALISNGFNNTKIMNDALLISHFISDSTSPSDIVLFIGAGSNIAKLAKETAALIAEVKV</sequence>
<dbReference type="OrthoDB" id="10062161at2759"/>
<feature type="domain" description="Mur ligase N-terminal catalytic" evidence="1">
    <location>
        <begin position="1"/>
        <end position="87"/>
    </location>
</feature>
<dbReference type="InterPro" id="IPR050061">
    <property type="entry name" value="MurCDEF_pg_biosynth"/>
</dbReference>
<dbReference type="Proteomes" id="UP000887013">
    <property type="component" value="Unassembled WGS sequence"/>
</dbReference>
<keyword evidence="3" id="KW-1185">Reference proteome</keyword>
<comment type="caution">
    <text evidence="2">The sequence shown here is derived from an EMBL/GenBank/DDBJ whole genome shotgun (WGS) entry which is preliminary data.</text>
</comment>
<gene>
    <name evidence="2" type="primary">murC</name>
    <name evidence="2" type="ORF">NPIL_631961</name>
</gene>
<dbReference type="SUPFAM" id="SSF53244">
    <property type="entry name" value="MurD-like peptide ligases, peptide-binding domain"/>
    <property type="match status" value="1"/>
</dbReference>
<dbReference type="SUPFAM" id="SSF51984">
    <property type="entry name" value="MurCD N-terminal domain"/>
    <property type="match status" value="1"/>
</dbReference>
<evidence type="ECO:0000313" key="3">
    <source>
        <dbReference type="Proteomes" id="UP000887013"/>
    </source>
</evidence>
<dbReference type="GO" id="GO:0005524">
    <property type="term" value="F:ATP binding"/>
    <property type="evidence" value="ECO:0007669"/>
    <property type="project" value="UniProtKB-KW"/>
</dbReference>
<dbReference type="PANTHER" id="PTHR43445:SF3">
    <property type="entry name" value="UDP-N-ACETYLMURAMATE--L-ALANINE LIGASE"/>
    <property type="match status" value="1"/>
</dbReference>